<protein>
    <recommendedName>
        <fullName evidence="3">LigA protein</fullName>
    </recommendedName>
</protein>
<proteinExistence type="predicted"/>
<organism evidence="1 2">
    <name type="scientific">Streptomyces arboris</name>
    <dbReference type="NCBI Taxonomy" id="2600619"/>
    <lineage>
        <taxon>Bacteria</taxon>
        <taxon>Bacillati</taxon>
        <taxon>Actinomycetota</taxon>
        <taxon>Actinomycetes</taxon>
        <taxon>Kitasatosporales</taxon>
        <taxon>Streptomycetaceae</taxon>
        <taxon>Streptomyces</taxon>
    </lineage>
</organism>
<keyword evidence="2" id="KW-1185">Reference proteome</keyword>
<accession>A0A5N5EGQ8</accession>
<name>A0A5N5EGQ8_9ACTN</name>
<dbReference type="AlphaFoldDB" id="A0A5N5EGQ8"/>
<comment type="caution">
    <text evidence="1">The sequence shown here is derived from an EMBL/GenBank/DDBJ whole genome shotgun (WGS) entry which is preliminary data.</text>
</comment>
<evidence type="ECO:0000313" key="1">
    <source>
        <dbReference type="EMBL" id="KAB2589925.1"/>
    </source>
</evidence>
<sequence length="747" mass="77620">MGLEFGHNLGLRRALRGLPLSPLVPGYARLVAQQRALGLRHIGDALVERGRVLRVLDGVFEEGGARRWRHIGADRLRQVGAARGGAYGPLLAQLEAVQLQDPAALRRILLYQLVELLQAHPQGSDPRTAVALGVCPQEAGPLVRVAAAHLRLDSEQRRAVEELADVWADGKVRRAAGLAALLPAGGGGDALLRRRLAEIAERVKEADDALDAAREAEKAGDARAAEDGTLRAARLASDCPRALLGLVRLHRAGGGEGAGTGEVLVVRAAPEAVTVALSPSPLTGDAAPDRRVARLTRVPGGPTGITEITDLSPSGGWVDHHPPFGQEVRYAALPLRDGRIDGPPVVSDVLLVAPDVSGLRSTTGRGRIEATWTEPSGALGVRVQLDGPDGPVDGADVRTGALTATGLGVGAYVLRVHCRYRSPDGAVIESAGAEHPVSVDPWPTPVDRLDAAAVHGSVRFSWSGGQDVDVRLVAWPSDPPEPGTELTDDPARPWPAPLPWEAVAGGGLVPPPGSVTRVSALAVLGPRAVAGPGLVVECPPAVAGARVERVGGARARVTFDWPAEAGEVAATVEQDGASAVHRVVARSTYVREGLYVDVAPSAFSLTLSAAPRTPDAVVVPPPGGAVRVAADIAVSYRIVPGARRALRRGPSLLRVTLSCPGDVPADLPEFVLVARSGNGRDPVRPRTPTDGTTLLRVGGGTLSPGSPVELPVPSGLRPPYALRGFLLGEGAADVRLDEPSPTTLVVR</sequence>
<evidence type="ECO:0008006" key="3">
    <source>
        <dbReference type="Google" id="ProtNLM"/>
    </source>
</evidence>
<evidence type="ECO:0000313" key="2">
    <source>
        <dbReference type="Proteomes" id="UP000326907"/>
    </source>
</evidence>
<dbReference type="EMBL" id="VYUA01000025">
    <property type="protein sequence ID" value="KAB2589925.1"/>
    <property type="molecule type" value="Genomic_DNA"/>
</dbReference>
<reference evidence="1 2" key="1">
    <citation type="submission" date="2019-09" db="EMBL/GenBank/DDBJ databases">
        <authorList>
            <person name="Liu P."/>
        </authorList>
    </citation>
    <scope>NUCLEOTIDE SEQUENCE [LARGE SCALE GENOMIC DNA]</scope>
    <source>
        <strain evidence="1 2">TRM68085</strain>
    </source>
</reference>
<gene>
    <name evidence="1" type="ORF">F5983_24795</name>
</gene>
<dbReference type="RefSeq" id="WP_151512275.1">
    <property type="nucleotide sequence ID" value="NZ_VYUA01000025.1"/>
</dbReference>
<dbReference type="Proteomes" id="UP000326907">
    <property type="component" value="Unassembled WGS sequence"/>
</dbReference>